<dbReference type="PANTHER" id="PTHR38687:SF1">
    <property type="entry name" value="CELL DIVISION PROTEIN DEDD"/>
    <property type="match status" value="1"/>
</dbReference>
<gene>
    <name evidence="3" type="ORF">OHM77_11225</name>
</gene>
<dbReference type="InterPro" id="IPR052521">
    <property type="entry name" value="Cell_div_SPOR-domain"/>
</dbReference>
<evidence type="ECO:0000313" key="3">
    <source>
        <dbReference type="EMBL" id="WIM05254.1"/>
    </source>
</evidence>
<name>A0AA49FK77_9PROT</name>
<dbReference type="KEGG" id="npv:OHM77_11225"/>
<feature type="compositionally biased region" description="Low complexity" evidence="1">
    <location>
        <begin position="98"/>
        <end position="108"/>
    </location>
</feature>
<dbReference type="Proteomes" id="UP001234916">
    <property type="component" value="Chromosome"/>
</dbReference>
<dbReference type="Gene3D" id="3.30.70.1070">
    <property type="entry name" value="Sporulation related repeat"/>
    <property type="match status" value="1"/>
</dbReference>
<feature type="compositionally biased region" description="Basic and acidic residues" evidence="1">
    <location>
        <begin position="66"/>
        <end position="78"/>
    </location>
</feature>
<dbReference type="GO" id="GO:0030428">
    <property type="term" value="C:cell septum"/>
    <property type="evidence" value="ECO:0007669"/>
    <property type="project" value="TreeGrafter"/>
</dbReference>
<sequence>MRKALLKRAAIAGVLVVALLGGLALFDALYMPPAGEPAVRTAALPPAPAPEAAKPAEPEAQTEETAAEKEEIAAEPERTSAPLVSLPPAKTERPLTPPAHARPAAVRPSEPMAVIRKPEPARELARHAPPSRPLTRVAETTRQYVVQMGVFNNVANAEELRSKLEAAGVPTQIEARVQVGPFATRQEAELAREKLRSLGMESGILVGMRK</sequence>
<accession>A0AA49FK77</accession>
<dbReference type="InterPro" id="IPR036680">
    <property type="entry name" value="SPOR-like_sf"/>
</dbReference>
<evidence type="ECO:0000256" key="1">
    <source>
        <dbReference type="SAM" id="MobiDB-lite"/>
    </source>
</evidence>
<dbReference type="AlphaFoldDB" id="A0AA49FK77"/>
<dbReference type="EMBL" id="CP107246">
    <property type="protein sequence ID" value="WIM05254.1"/>
    <property type="molecule type" value="Genomic_DNA"/>
</dbReference>
<dbReference type="SUPFAM" id="SSF110997">
    <property type="entry name" value="Sporulation related repeat"/>
    <property type="match status" value="1"/>
</dbReference>
<dbReference type="GO" id="GO:0032506">
    <property type="term" value="P:cytokinetic process"/>
    <property type="evidence" value="ECO:0007669"/>
    <property type="project" value="TreeGrafter"/>
</dbReference>
<feature type="domain" description="SPOR" evidence="2">
    <location>
        <begin position="143"/>
        <end position="203"/>
    </location>
</feature>
<protein>
    <submittedName>
        <fullName evidence="3">SPOR domain-containing protein</fullName>
    </submittedName>
</protein>
<feature type="region of interest" description="Disordered" evidence="1">
    <location>
        <begin position="38"/>
        <end position="113"/>
    </location>
</feature>
<reference evidence="3" key="1">
    <citation type="journal article" date="2023" name="Nat. Microbiol.">
        <title>Enrichment and characterization of a nitric oxide-reducing microbial community in a continuous bioreactor.</title>
        <authorList>
            <person name="Garrido-Amador P."/>
            <person name="Stortenbeker N."/>
            <person name="Wessels H.J.C.T."/>
            <person name="Speth D.R."/>
            <person name="Garcia-Heredia I."/>
            <person name="Kartal B."/>
        </authorList>
    </citation>
    <scope>NUCLEOTIDE SEQUENCE</scope>
    <source>
        <strain evidence="3">MAG1</strain>
    </source>
</reference>
<dbReference type="Pfam" id="PF05036">
    <property type="entry name" value="SPOR"/>
    <property type="match status" value="1"/>
</dbReference>
<organism evidence="3">
    <name type="scientific">Candidatus Nitricoxidivorans perseverans</name>
    <dbReference type="NCBI Taxonomy" id="2975601"/>
    <lineage>
        <taxon>Bacteria</taxon>
        <taxon>Pseudomonadati</taxon>
        <taxon>Pseudomonadota</taxon>
        <taxon>Betaproteobacteria</taxon>
        <taxon>Nitrosomonadales</taxon>
        <taxon>Sterolibacteriaceae</taxon>
        <taxon>Candidatus Nitricoxidivorans</taxon>
    </lineage>
</organism>
<dbReference type="GO" id="GO:0042834">
    <property type="term" value="F:peptidoglycan binding"/>
    <property type="evidence" value="ECO:0007669"/>
    <property type="project" value="InterPro"/>
</dbReference>
<dbReference type="PANTHER" id="PTHR38687">
    <property type="entry name" value="CELL DIVISION PROTEIN DEDD-RELATED"/>
    <property type="match status" value="1"/>
</dbReference>
<proteinExistence type="predicted"/>
<dbReference type="InterPro" id="IPR007730">
    <property type="entry name" value="SPOR-like_dom"/>
</dbReference>
<evidence type="ECO:0000259" key="2">
    <source>
        <dbReference type="Pfam" id="PF05036"/>
    </source>
</evidence>
<feature type="compositionally biased region" description="Low complexity" evidence="1">
    <location>
        <begin position="50"/>
        <end position="59"/>
    </location>
</feature>
<dbReference type="GO" id="GO:0032153">
    <property type="term" value="C:cell division site"/>
    <property type="evidence" value="ECO:0007669"/>
    <property type="project" value="TreeGrafter"/>
</dbReference>